<evidence type="ECO:0000256" key="1">
    <source>
        <dbReference type="SAM" id="MobiDB-lite"/>
    </source>
</evidence>
<organism evidence="2">
    <name type="scientific">Tetraselmis sp. GSL018</name>
    <dbReference type="NCBI Taxonomy" id="582737"/>
    <lineage>
        <taxon>Eukaryota</taxon>
        <taxon>Viridiplantae</taxon>
        <taxon>Chlorophyta</taxon>
        <taxon>core chlorophytes</taxon>
        <taxon>Chlorodendrophyceae</taxon>
        <taxon>Chlorodendrales</taxon>
        <taxon>Chlorodendraceae</taxon>
        <taxon>Tetraselmis</taxon>
    </lineage>
</organism>
<evidence type="ECO:0000313" key="2">
    <source>
        <dbReference type="EMBL" id="JAC79698.1"/>
    </source>
</evidence>
<feature type="compositionally biased region" description="Low complexity" evidence="1">
    <location>
        <begin position="8"/>
        <end position="23"/>
    </location>
</feature>
<gene>
    <name evidence="2" type="ORF">TSPGSL018_12045</name>
</gene>
<name>A0A061S630_9CHLO</name>
<protein>
    <submittedName>
        <fullName evidence="2">Uncharacterized protein</fullName>
    </submittedName>
</protein>
<reference evidence="2" key="1">
    <citation type="submission" date="2014-05" db="EMBL/GenBank/DDBJ databases">
        <title>The transcriptome of the halophilic microalga Tetraselmis sp. GSL018 isolated from the Great Salt Lake, Utah.</title>
        <authorList>
            <person name="Jinkerson R.E."/>
            <person name="D'Adamo S."/>
            <person name="Posewitz M.C."/>
        </authorList>
    </citation>
    <scope>NUCLEOTIDE SEQUENCE</scope>
    <source>
        <strain evidence="2">GSL018</strain>
    </source>
</reference>
<sequence>MVAPGYPSSLTRSQSSASSSVSESTKRSAKSLAACRNLFAACLLTDFGRRSVSEQGVNVQILKVKSGFV</sequence>
<feature type="region of interest" description="Disordered" evidence="1">
    <location>
        <begin position="1"/>
        <end position="23"/>
    </location>
</feature>
<proteinExistence type="predicted"/>
<dbReference type="EMBL" id="GBEZ01005631">
    <property type="protein sequence ID" value="JAC79698.1"/>
    <property type="molecule type" value="Transcribed_RNA"/>
</dbReference>
<accession>A0A061S630</accession>
<dbReference type="AlphaFoldDB" id="A0A061S630"/>